<proteinExistence type="predicted"/>
<keyword evidence="3" id="KW-1185">Reference proteome</keyword>
<name>A0A2V1CX62_9PLEO</name>
<gene>
    <name evidence="2" type="ORF">DM02DRAFT_621077</name>
</gene>
<feature type="chain" id="PRO_5016000578" evidence="1">
    <location>
        <begin position="28"/>
        <end position="51"/>
    </location>
</feature>
<dbReference type="AlphaFoldDB" id="A0A2V1CX62"/>
<accession>A0A2V1CX62</accession>
<sequence length="51" mass="5242">MPTVSDAHPILGVLLSLGLCLSRCALGKHKNAIQLELVCAVGEGTNGLRAT</sequence>
<organism evidence="2 3">
    <name type="scientific">Periconia macrospinosa</name>
    <dbReference type="NCBI Taxonomy" id="97972"/>
    <lineage>
        <taxon>Eukaryota</taxon>
        <taxon>Fungi</taxon>
        <taxon>Dikarya</taxon>
        <taxon>Ascomycota</taxon>
        <taxon>Pezizomycotina</taxon>
        <taxon>Dothideomycetes</taxon>
        <taxon>Pleosporomycetidae</taxon>
        <taxon>Pleosporales</taxon>
        <taxon>Massarineae</taxon>
        <taxon>Periconiaceae</taxon>
        <taxon>Periconia</taxon>
    </lineage>
</organism>
<dbReference type="Proteomes" id="UP000244855">
    <property type="component" value="Unassembled WGS sequence"/>
</dbReference>
<feature type="signal peptide" evidence="1">
    <location>
        <begin position="1"/>
        <end position="27"/>
    </location>
</feature>
<evidence type="ECO:0000313" key="3">
    <source>
        <dbReference type="Proteomes" id="UP000244855"/>
    </source>
</evidence>
<protein>
    <submittedName>
        <fullName evidence="2">Uncharacterized protein</fullName>
    </submittedName>
</protein>
<evidence type="ECO:0000256" key="1">
    <source>
        <dbReference type="SAM" id="SignalP"/>
    </source>
</evidence>
<dbReference type="EMBL" id="KZ806417">
    <property type="protein sequence ID" value="PVH90326.1"/>
    <property type="molecule type" value="Genomic_DNA"/>
</dbReference>
<reference evidence="2 3" key="1">
    <citation type="journal article" date="2018" name="Sci. Rep.">
        <title>Comparative genomics provides insights into the lifestyle and reveals functional heterogeneity of dark septate endophytic fungi.</title>
        <authorList>
            <person name="Knapp D.G."/>
            <person name="Nemeth J.B."/>
            <person name="Barry K."/>
            <person name="Hainaut M."/>
            <person name="Henrissat B."/>
            <person name="Johnson J."/>
            <person name="Kuo A."/>
            <person name="Lim J.H.P."/>
            <person name="Lipzen A."/>
            <person name="Nolan M."/>
            <person name="Ohm R.A."/>
            <person name="Tamas L."/>
            <person name="Grigoriev I.V."/>
            <person name="Spatafora J.W."/>
            <person name="Nagy L.G."/>
            <person name="Kovacs G.M."/>
        </authorList>
    </citation>
    <scope>NUCLEOTIDE SEQUENCE [LARGE SCALE GENOMIC DNA]</scope>
    <source>
        <strain evidence="2 3">DSE2036</strain>
    </source>
</reference>
<keyword evidence="1" id="KW-0732">Signal</keyword>
<evidence type="ECO:0000313" key="2">
    <source>
        <dbReference type="EMBL" id="PVH90326.1"/>
    </source>
</evidence>